<comment type="caution">
    <text evidence="3">The sequence shown here is derived from an EMBL/GenBank/DDBJ whole genome shotgun (WGS) entry which is preliminary data.</text>
</comment>
<evidence type="ECO:0000256" key="1">
    <source>
        <dbReference type="SAM" id="MobiDB-lite"/>
    </source>
</evidence>
<dbReference type="Pfam" id="PF10551">
    <property type="entry name" value="MULE"/>
    <property type="match status" value="1"/>
</dbReference>
<dbReference type="EMBL" id="JARKNE010000008">
    <property type="protein sequence ID" value="KAK5813199.1"/>
    <property type="molecule type" value="Genomic_DNA"/>
</dbReference>
<dbReference type="PANTHER" id="PTHR31973">
    <property type="entry name" value="POLYPROTEIN, PUTATIVE-RELATED"/>
    <property type="match status" value="1"/>
</dbReference>
<dbReference type="PANTHER" id="PTHR31973:SF187">
    <property type="entry name" value="MUTATOR TRANSPOSASE MUDRA PROTEIN"/>
    <property type="match status" value="1"/>
</dbReference>
<name>A0ABR0P3H9_GOSAR</name>
<feature type="region of interest" description="Disordered" evidence="1">
    <location>
        <begin position="21"/>
        <end position="49"/>
    </location>
</feature>
<evidence type="ECO:0000313" key="4">
    <source>
        <dbReference type="Proteomes" id="UP001358586"/>
    </source>
</evidence>
<feature type="region of interest" description="Disordered" evidence="1">
    <location>
        <begin position="657"/>
        <end position="693"/>
    </location>
</feature>
<proteinExistence type="predicted"/>
<dbReference type="Proteomes" id="UP001358586">
    <property type="component" value="Chromosome 8"/>
</dbReference>
<accession>A0ABR0P3H9</accession>
<reference evidence="3 4" key="1">
    <citation type="submission" date="2023-03" db="EMBL/GenBank/DDBJ databases">
        <title>WGS of Gossypium arboreum.</title>
        <authorList>
            <person name="Yu D."/>
        </authorList>
    </citation>
    <scope>NUCLEOTIDE SEQUENCE [LARGE SCALE GENOMIC DNA]</scope>
    <source>
        <tissue evidence="3">Leaf</tissue>
    </source>
</reference>
<dbReference type="InterPro" id="IPR018289">
    <property type="entry name" value="MULE_transposase_dom"/>
</dbReference>
<protein>
    <recommendedName>
        <fullName evidence="2">MULE transposase domain-containing protein</fullName>
    </recommendedName>
</protein>
<keyword evidence="4" id="KW-1185">Reference proteome</keyword>
<evidence type="ECO:0000259" key="2">
    <source>
        <dbReference type="Pfam" id="PF10551"/>
    </source>
</evidence>
<feature type="region of interest" description="Disordered" evidence="1">
    <location>
        <begin position="61"/>
        <end position="81"/>
    </location>
</feature>
<feature type="compositionally biased region" description="Low complexity" evidence="1">
    <location>
        <begin position="31"/>
        <end position="40"/>
    </location>
</feature>
<evidence type="ECO:0000313" key="3">
    <source>
        <dbReference type="EMBL" id="KAK5813199.1"/>
    </source>
</evidence>
<sequence length="693" mass="79925">MGNRREATSVVTSTLTGLINDNFNKNEENMSGSDVSSSDSDASERVNLDGLNMDGIEVDKLRDSDDSGRLDSAHGSDSDGQKWAEFNLENDMSNPRLKVGMLFKSKDSLKEAAKQYGRLNSYFIKFHKNDLKMLKAVCSEKCSWFTWASRLNPNNPTDQTWKIRSSNPNHTCFKVYKNRNVTSAWIGEHYKEKFIADPDYSLKSLQQDVKIDYCCLVSLTNCRRAKLRAFELIEGAHKAQYEKIYEYMLEVRTQNMGTTTICYLDNRLFQRRYICLQAYKDGYKAGCRRIVGLDRCFLKGYYGGYLLAAVRIDTNNGIYPLAYAAVESENQASWLWFLELLTIDLEIMSSYQISFMSDKQKGLVEAICMLFPNAEIRHCVRHLHANFKKAGFRTKELKYLFWKVARASTTRKSGDAMDELRKANQHAYDWLKEKNPTHWSRSHFSIRSHSDILMILEARGKPILTMIETIRTNIMLLIVKKKEEADKWKGILCLKIEKKRMNWDLTGIPCMHALAVIHLKEEFPKTYVQTWYTKQTQLQIYSNFVSPVRGPKQWVSLSNMLSILPPPLRRPLGRPTKVRRKEPEEPQIIERLSKRGVEIRCNKCKRVGHNKKSCKGEVGQNIPVKRHKVDVPTQQQATPNQQKGTPTQQAALTQLPTAPTHQQAALKQKLPFKRKPTTIRWMPSTEESSMTDH</sequence>
<gene>
    <name evidence="3" type="ORF">PVK06_028647</name>
</gene>
<organism evidence="3 4">
    <name type="scientific">Gossypium arboreum</name>
    <name type="common">Tree cotton</name>
    <name type="synonym">Gossypium nanking</name>
    <dbReference type="NCBI Taxonomy" id="29729"/>
    <lineage>
        <taxon>Eukaryota</taxon>
        <taxon>Viridiplantae</taxon>
        <taxon>Streptophyta</taxon>
        <taxon>Embryophyta</taxon>
        <taxon>Tracheophyta</taxon>
        <taxon>Spermatophyta</taxon>
        <taxon>Magnoliopsida</taxon>
        <taxon>eudicotyledons</taxon>
        <taxon>Gunneridae</taxon>
        <taxon>Pentapetalae</taxon>
        <taxon>rosids</taxon>
        <taxon>malvids</taxon>
        <taxon>Malvales</taxon>
        <taxon>Malvaceae</taxon>
        <taxon>Malvoideae</taxon>
        <taxon>Gossypium</taxon>
    </lineage>
</organism>
<feature type="domain" description="MULE transposase" evidence="2">
    <location>
        <begin position="291"/>
        <end position="386"/>
    </location>
</feature>